<dbReference type="PaxDb" id="3218-PP1S2_778V6.1"/>
<evidence type="ECO:0000313" key="3">
    <source>
        <dbReference type="Proteomes" id="UP000006727"/>
    </source>
</evidence>
<gene>
    <name evidence="1" type="ORF">PHYPA_010469</name>
</gene>
<reference evidence="1 3" key="2">
    <citation type="journal article" date="2018" name="Plant J.">
        <title>The Physcomitrella patens chromosome-scale assembly reveals moss genome structure and evolution.</title>
        <authorList>
            <person name="Lang D."/>
            <person name="Ullrich K.K."/>
            <person name="Murat F."/>
            <person name="Fuchs J."/>
            <person name="Jenkins J."/>
            <person name="Haas F.B."/>
            <person name="Piednoel M."/>
            <person name="Gundlach H."/>
            <person name="Van Bel M."/>
            <person name="Meyberg R."/>
            <person name="Vives C."/>
            <person name="Morata J."/>
            <person name="Symeonidi A."/>
            <person name="Hiss M."/>
            <person name="Muchero W."/>
            <person name="Kamisugi Y."/>
            <person name="Saleh O."/>
            <person name="Blanc G."/>
            <person name="Decker E.L."/>
            <person name="van Gessel N."/>
            <person name="Grimwood J."/>
            <person name="Hayes R.D."/>
            <person name="Graham S.W."/>
            <person name="Gunter L.E."/>
            <person name="McDaniel S.F."/>
            <person name="Hoernstein S.N.W."/>
            <person name="Larsson A."/>
            <person name="Li F.W."/>
            <person name="Perroud P.F."/>
            <person name="Phillips J."/>
            <person name="Ranjan P."/>
            <person name="Rokshar D.S."/>
            <person name="Rothfels C.J."/>
            <person name="Schneider L."/>
            <person name="Shu S."/>
            <person name="Stevenson D.W."/>
            <person name="Thummler F."/>
            <person name="Tillich M."/>
            <person name="Villarreal Aguilar J.C."/>
            <person name="Widiez T."/>
            <person name="Wong G.K."/>
            <person name="Wymore A."/>
            <person name="Zhang Y."/>
            <person name="Zimmer A.D."/>
            <person name="Quatrano R.S."/>
            <person name="Mayer K.F.X."/>
            <person name="Goodstein D."/>
            <person name="Casacuberta J.M."/>
            <person name="Vandepoele K."/>
            <person name="Reski R."/>
            <person name="Cuming A.C."/>
            <person name="Tuskan G.A."/>
            <person name="Maumus F."/>
            <person name="Salse J."/>
            <person name="Schmutz J."/>
            <person name="Rensing S.A."/>
        </authorList>
    </citation>
    <scope>NUCLEOTIDE SEQUENCE [LARGE SCALE GENOMIC DNA]</scope>
    <source>
        <strain evidence="2 3">cv. Gransden 2004</strain>
    </source>
</reference>
<name>A0A2K1KBY3_PHYPA</name>
<dbReference type="Gramene" id="Pp3c7_16770V3.1">
    <property type="protein sequence ID" value="PAC:32925942.CDS.1"/>
    <property type="gene ID" value="Pp3c7_16770"/>
</dbReference>
<dbReference type="EnsemblPlants" id="Pp3c7_16770V3.2">
    <property type="protein sequence ID" value="PAC:32925943.CDS.1"/>
    <property type="gene ID" value="Pp3c7_16770"/>
</dbReference>
<keyword evidence="3" id="KW-1185">Reference proteome</keyword>
<evidence type="ECO:0000313" key="1">
    <source>
        <dbReference type="EMBL" id="PNR51283.1"/>
    </source>
</evidence>
<organism evidence="1">
    <name type="scientific">Physcomitrium patens</name>
    <name type="common">Spreading-leaved earth moss</name>
    <name type="synonym">Physcomitrella patens</name>
    <dbReference type="NCBI Taxonomy" id="3218"/>
    <lineage>
        <taxon>Eukaryota</taxon>
        <taxon>Viridiplantae</taxon>
        <taxon>Streptophyta</taxon>
        <taxon>Embryophyta</taxon>
        <taxon>Bryophyta</taxon>
        <taxon>Bryophytina</taxon>
        <taxon>Bryopsida</taxon>
        <taxon>Funariidae</taxon>
        <taxon>Funariales</taxon>
        <taxon>Funariaceae</taxon>
        <taxon>Physcomitrium</taxon>
    </lineage>
</organism>
<reference evidence="2" key="3">
    <citation type="submission" date="2020-12" db="UniProtKB">
        <authorList>
            <consortium name="EnsemblPlants"/>
        </authorList>
    </citation>
    <scope>IDENTIFICATION</scope>
</reference>
<dbReference type="Gramene" id="Pp3c7_16770V3.2">
    <property type="protein sequence ID" value="PAC:32925943.CDS.1"/>
    <property type="gene ID" value="Pp3c7_16770"/>
</dbReference>
<dbReference type="InParanoid" id="A0A2K1KBY3"/>
<evidence type="ECO:0000313" key="2">
    <source>
        <dbReference type="EnsemblPlants" id="PAC:32925942.CDS.1"/>
    </source>
</evidence>
<sequence length="51" mass="5709">MTNGLIVILWNGLVRRVDVGGGDLFLVQVWKCFLYEVEGEVGLGTIHIHKL</sequence>
<dbReference type="AlphaFoldDB" id="A0A2K1KBY3"/>
<dbReference type="EnsemblPlants" id="Pp3c7_16770V3.1">
    <property type="protein sequence ID" value="PAC:32925942.CDS.1"/>
    <property type="gene ID" value="Pp3c7_16770"/>
</dbReference>
<dbReference type="Proteomes" id="UP000006727">
    <property type="component" value="Chromosome 7"/>
</dbReference>
<proteinExistence type="predicted"/>
<protein>
    <submittedName>
        <fullName evidence="1 2">Uncharacterized protein</fullName>
    </submittedName>
</protein>
<accession>A0A2K1KBY3</accession>
<reference evidence="1 3" key="1">
    <citation type="journal article" date="2008" name="Science">
        <title>The Physcomitrella genome reveals evolutionary insights into the conquest of land by plants.</title>
        <authorList>
            <person name="Rensing S."/>
            <person name="Lang D."/>
            <person name="Zimmer A."/>
            <person name="Terry A."/>
            <person name="Salamov A."/>
            <person name="Shapiro H."/>
            <person name="Nishiyama T."/>
            <person name="Perroud P.-F."/>
            <person name="Lindquist E."/>
            <person name="Kamisugi Y."/>
            <person name="Tanahashi T."/>
            <person name="Sakakibara K."/>
            <person name="Fujita T."/>
            <person name="Oishi K."/>
            <person name="Shin-I T."/>
            <person name="Kuroki Y."/>
            <person name="Toyoda A."/>
            <person name="Suzuki Y."/>
            <person name="Hashimoto A."/>
            <person name="Yamaguchi K."/>
            <person name="Sugano A."/>
            <person name="Kohara Y."/>
            <person name="Fujiyama A."/>
            <person name="Anterola A."/>
            <person name="Aoki S."/>
            <person name="Ashton N."/>
            <person name="Barbazuk W.B."/>
            <person name="Barker E."/>
            <person name="Bennetzen J."/>
            <person name="Bezanilla M."/>
            <person name="Blankenship R."/>
            <person name="Cho S.H."/>
            <person name="Dutcher S."/>
            <person name="Estelle M."/>
            <person name="Fawcett J.A."/>
            <person name="Gundlach H."/>
            <person name="Hanada K."/>
            <person name="Heyl A."/>
            <person name="Hicks K.A."/>
            <person name="Hugh J."/>
            <person name="Lohr M."/>
            <person name="Mayer K."/>
            <person name="Melkozernov A."/>
            <person name="Murata T."/>
            <person name="Nelson D."/>
            <person name="Pils B."/>
            <person name="Prigge M."/>
            <person name="Reiss B."/>
            <person name="Renner T."/>
            <person name="Rombauts S."/>
            <person name="Rushton P."/>
            <person name="Sanderfoot A."/>
            <person name="Schween G."/>
            <person name="Shiu S.-H."/>
            <person name="Stueber K."/>
            <person name="Theodoulou F.L."/>
            <person name="Tu H."/>
            <person name="Van de Peer Y."/>
            <person name="Verrier P.J."/>
            <person name="Waters E."/>
            <person name="Wood A."/>
            <person name="Yang L."/>
            <person name="Cove D."/>
            <person name="Cuming A."/>
            <person name="Hasebe M."/>
            <person name="Lucas S."/>
            <person name="Mishler D.B."/>
            <person name="Reski R."/>
            <person name="Grigoriev I."/>
            <person name="Quatrano R.S."/>
            <person name="Boore J.L."/>
        </authorList>
    </citation>
    <scope>NUCLEOTIDE SEQUENCE [LARGE SCALE GENOMIC DNA]</scope>
    <source>
        <strain evidence="2 3">cv. Gransden 2004</strain>
    </source>
</reference>
<dbReference type="EMBL" id="ABEU02000007">
    <property type="protein sequence ID" value="PNR51283.1"/>
    <property type="molecule type" value="Genomic_DNA"/>
</dbReference>